<keyword evidence="1" id="KW-1133">Transmembrane helix</keyword>
<feature type="transmembrane region" description="Helical" evidence="1">
    <location>
        <begin position="12"/>
        <end position="31"/>
    </location>
</feature>
<sequence>MFRLLSKESNIFSVPVYIGVLLVIVISFNILDFTHLNLVSAAITFAGIALGYFCFNTLGLTYDTHLPLFLYTAFVFALYPGDLDIGIAIALFTNSIILLVLTNVDMIIRKNSYVLVGAILALNFIFLPTTWPMSLFVIFHIIGTSDRIGLHFFRLFFGMLLVALSYFGLAFFLGMNAWDPAYFPFGKFSQSVYLKDLIFLIPVALLLIVAVWDHFRNFNRKSPVSKFKYTFVLVFSAAQVITIWLYMGANFEYLLLLILPASIILSRLMRFLRKPWLQEATFWLIILSLVIFKIGDFIPLNIKL</sequence>
<comment type="caution">
    <text evidence="2">The sequence shown here is derived from an EMBL/GenBank/DDBJ whole genome shotgun (WGS) entry which is preliminary data.</text>
</comment>
<dbReference type="Pfam" id="PF19992">
    <property type="entry name" value="DUF6427"/>
    <property type="match status" value="1"/>
</dbReference>
<accession>A0ABR8WPC5</accession>
<feature type="transmembrane region" description="Helical" evidence="1">
    <location>
        <begin position="197"/>
        <end position="215"/>
    </location>
</feature>
<reference evidence="2 3" key="1">
    <citation type="submission" date="2020-08" db="EMBL/GenBank/DDBJ databases">
        <title>A Genomic Blueprint of the Chicken Gut Microbiome.</title>
        <authorList>
            <person name="Gilroy R."/>
            <person name="Ravi A."/>
            <person name="Getino M."/>
            <person name="Pursley I."/>
            <person name="Horton D.L."/>
            <person name="Alikhan N.-F."/>
            <person name="Baker D."/>
            <person name="Gharbi K."/>
            <person name="Hall N."/>
            <person name="Watson M."/>
            <person name="Adriaenssens E.M."/>
            <person name="Foster-Nyarko E."/>
            <person name="Jarju S."/>
            <person name="Secka A."/>
            <person name="Antonio M."/>
            <person name="Oren A."/>
            <person name="Chaudhuri R."/>
            <person name="La Ragione R.M."/>
            <person name="Hildebrand F."/>
            <person name="Pallen M.J."/>
        </authorList>
    </citation>
    <scope>NUCLEOTIDE SEQUENCE [LARGE SCALE GENOMIC DNA]</scope>
    <source>
        <strain evidence="2 3">Sa1CVA4</strain>
    </source>
</reference>
<evidence type="ECO:0000313" key="3">
    <source>
        <dbReference type="Proteomes" id="UP000626242"/>
    </source>
</evidence>
<feature type="transmembrane region" description="Helical" evidence="1">
    <location>
        <begin position="37"/>
        <end position="56"/>
    </location>
</feature>
<keyword evidence="3" id="KW-1185">Reference proteome</keyword>
<dbReference type="InterPro" id="IPR045625">
    <property type="entry name" value="DUF6427"/>
</dbReference>
<evidence type="ECO:0000313" key="2">
    <source>
        <dbReference type="EMBL" id="MBD8018546.1"/>
    </source>
</evidence>
<gene>
    <name evidence="2" type="ORF">H9628_08685</name>
</gene>
<feature type="transmembrane region" description="Helical" evidence="1">
    <location>
        <begin position="68"/>
        <end position="101"/>
    </location>
</feature>
<keyword evidence="1" id="KW-0812">Transmembrane</keyword>
<name>A0ABR8WPC5_9FLAO</name>
<keyword evidence="1" id="KW-0472">Membrane</keyword>
<feature type="transmembrane region" description="Helical" evidence="1">
    <location>
        <begin position="155"/>
        <end position="177"/>
    </location>
</feature>
<dbReference type="RefSeq" id="WP_251833753.1">
    <property type="nucleotide sequence ID" value="NZ_JACSPS010000003.1"/>
</dbReference>
<feature type="transmembrane region" description="Helical" evidence="1">
    <location>
        <begin position="253"/>
        <end position="269"/>
    </location>
</feature>
<evidence type="ECO:0000256" key="1">
    <source>
        <dbReference type="SAM" id="Phobius"/>
    </source>
</evidence>
<organism evidence="2 3">
    <name type="scientific">Kaistella pullorum</name>
    <dbReference type="NCBI Taxonomy" id="2763074"/>
    <lineage>
        <taxon>Bacteria</taxon>
        <taxon>Pseudomonadati</taxon>
        <taxon>Bacteroidota</taxon>
        <taxon>Flavobacteriia</taxon>
        <taxon>Flavobacteriales</taxon>
        <taxon>Weeksellaceae</taxon>
        <taxon>Chryseobacterium group</taxon>
        <taxon>Kaistella</taxon>
    </lineage>
</organism>
<proteinExistence type="predicted"/>
<dbReference type="EMBL" id="JACSPS010000003">
    <property type="protein sequence ID" value="MBD8018546.1"/>
    <property type="molecule type" value="Genomic_DNA"/>
</dbReference>
<feature type="transmembrane region" description="Helical" evidence="1">
    <location>
        <begin position="227"/>
        <end position="247"/>
    </location>
</feature>
<feature type="transmembrane region" description="Helical" evidence="1">
    <location>
        <begin position="113"/>
        <end position="143"/>
    </location>
</feature>
<dbReference type="Proteomes" id="UP000626242">
    <property type="component" value="Unassembled WGS sequence"/>
</dbReference>
<protein>
    <submittedName>
        <fullName evidence="2">Uncharacterized protein</fullName>
    </submittedName>
</protein>
<feature type="transmembrane region" description="Helical" evidence="1">
    <location>
        <begin position="281"/>
        <end position="302"/>
    </location>
</feature>